<feature type="transmembrane region" description="Helical" evidence="1">
    <location>
        <begin position="165"/>
        <end position="188"/>
    </location>
</feature>
<reference evidence="3" key="2">
    <citation type="submission" date="2020-12" db="EMBL/GenBank/DDBJ databases">
        <title>New Spironucleus salmonicida genome in near-complete chromosomes.</title>
        <authorList>
            <person name="Xu F."/>
            <person name="Kurt Z."/>
            <person name="Jimenez-Gonzalez A."/>
            <person name="Astvaldsson A."/>
            <person name="Andersson J.O."/>
            <person name="Svard S.G."/>
        </authorList>
    </citation>
    <scope>NUCLEOTIDE SEQUENCE</scope>
    <source>
        <strain evidence="3">ATCC 50377</strain>
    </source>
</reference>
<evidence type="ECO:0000313" key="3">
    <source>
        <dbReference type="EMBL" id="KAH0569911.1"/>
    </source>
</evidence>
<reference evidence="2 3" key="1">
    <citation type="journal article" date="2014" name="PLoS Genet.">
        <title>The Genome of Spironucleus salmonicida Highlights a Fish Pathogen Adapted to Fluctuating Environments.</title>
        <authorList>
            <person name="Xu F."/>
            <person name="Jerlstrom-Hultqvist J."/>
            <person name="Einarsson E."/>
            <person name="Astvaldsson A."/>
            <person name="Svard S.G."/>
            <person name="Andersson J.O."/>
        </authorList>
    </citation>
    <scope>NUCLEOTIDE SEQUENCE</scope>
    <source>
        <strain evidence="3">ATCC 50377</strain>
    </source>
</reference>
<dbReference type="InterPro" id="IPR009030">
    <property type="entry name" value="Growth_fac_rcpt_cys_sf"/>
</dbReference>
<evidence type="ECO:0000313" key="2">
    <source>
        <dbReference type="EMBL" id="EST48802.1"/>
    </source>
</evidence>
<dbReference type="AlphaFoldDB" id="V6LVZ5"/>
<dbReference type="SUPFAM" id="SSF57184">
    <property type="entry name" value="Growth factor receptor domain"/>
    <property type="match status" value="1"/>
</dbReference>
<sequence length="214" mass="23015">MTECRVNSHCKEGQYCDTGKKMCTPCQDGCTVCASATFCVSCPVGKILNTNGTCTNQCDSALEKGFHCKDGAATACQLNITTPCNCGGGLNCETCDNLSNDCGTCLKGYIKDTDQKCLICDANYTQIGSLCTLSTNLPDLNQDPNDPFVPGQKDEANSIISGGEITGIVIGSLLFLLLLILLIIYIIWRNRKQNQDEEGIIEECNGDPILLETK</sequence>
<protein>
    <submittedName>
        <fullName evidence="2">Cysteine-rich membrane protein 2</fullName>
    </submittedName>
</protein>
<dbReference type="InterPro" id="IPR006212">
    <property type="entry name" value="Furin_repeat"/>
</dbReference>
<keyword evidence="1" id="KW-0472">Membrane</keyword>
<dbReference type="SMART" id="SM00261">
    <property type="entry name" value="FU"/>
    <property type="match status" value="2"/>
</dbReference>
<keyword evidence="1" id="KW-1133">Transmembrane helix</keyword>
<evidence type="ECO:0000313" key="4">
    <source>
        <dbReference type="Proteomes" id="UP000018208"/>
    </source>
</evidence>
<keyword evidence="1" id="KW-0812">Transmembrane</keyword>
<organism evidence="2">
    <name type="scientific">Spironucleus salmonicida</name>
    <dbReference type="NCBI Taxonomy" id="348837"/>
    <lineage>
        <taxon>Eukaryota</taxon>
        <taxon>Metamonada</taxon>
        <taxon>Diplomonadida</taxon>
        <taxon>Hexamitidae</taxon>
        <taxon>Hexamitinae</taxon>
        <taxon>Spironucleus</taxon>
    </lineage>
</organism>
<dbReference type="EMBL" id="KI545975">
    <property type="protein sequence ID" value="EST48802.1"/>
    <property type="molecule type" value="Genomic_DNA"/>
</dbReference>
<dbReference type="Proteomes" id="UP000018208">
    <property type="component" value="Unassembled WGS sequence"/>
</dbReference>
<dbReference type="NCBIfam" id="TIGR04201">
    <property type="entry name" value="Myxo_Cys_RPT"/>
    <property type="match status" value="1"/>
</dbReference>
<dbReference type="OrthoDB" id="19903at2759"/>
<keyword evidence="4" id="KW-1185">Reference proteome</keyword>
<dbReference type="EMBL" id="AUWU02000008">
    <property type="protein sequence ID" value="KAH0569911.1"/>
    <property type="molecule type" value="Genomic_DNA"/>
</dbReference>
<name>V6LVZ5_9EUKA</name>
<accession>V6LVZ5</accession>
<gene>
    <name evidence="2" type="ORF">SS50377_10896</name>
    <name evidence="3" type="ORF">SS50377_27883</name>
</gene>
<dbReference type="InterPro" id="IPR026435">
    <property type="entry name" value="Myxo_Cys_rpt"/>
</dbReference>
<dbReference type="VEuPathDB" id="GiardiaDB:SS50377_27883"/>
<evidence type="ECO:0000256" key="1">
    <source>
        <dbReference type="SAM" id="Phobius"/>
    </source>
</evidence>
<proteinExistence type="predicted"/>